<comment type="caution">
    <text evidence="3">The sequence shown here is derived from an EMBL/GenBank/DDBJ whole genome shotgun (WGS) entry which is preliminary data.</text>
</comment>
<proteinExistence type="predicted"/>
<dbReference type="Proteomes" id="UP000245647">
    <property type="component" value="Unassembled WGS sequence"/>
</dbReference>
<evidence type="ECO:0000256" key="1">
    <source>
        <dbReference type="SAM" id="Coils"/>
    </source>
</evidence>
<accession>A0A2U2PKV6</accession>
<dbReference type="RefSeq" id="WP_109414740.1">
    <property type="nucleotide sequence ID" value="NZ_QEAS01000003.1"/>
</dbReference>
<reference evidence="3 4" key="1">
    <citation type="submission" date="2018-04" db="EMBL/GenBank/DDBJ databases">
        <title>Pedobacter chongqingensis sp. nov., isolated from a rottenly hemp rope.</title>
        <authorList>
            <person name="Cai Y."/>
        </authorList>
    </citation>
    <scope>NUCLEOTIDE SEQUENCE [LARGE SCALE GENOMIC DNA]</scope>
    <source>
        <strain evidence="3 4">FJ4-8</strain>
    </source>
</reference>
<keyword evidence="2" id="KW-0472">Membrane</keyword>
<protein>
    <submittedName>
        <fullName evidence="3">Uncharacterized protein</fullName>
    </submittedName>
</protein>
<gene>
    <name evidence="3" type="ORF">DDR33_05405</name>
</gene>
<dbReference type="AlphaFoldDB" id="A0A2U2PKV6"/>
<dbReference type="OrthoDB" id="663655at2"/>
<feature type="coiled-coil region" evidence="1">
    <location>
        <begin position="7"/>
        <end position="34"/>
    </location>
</feature>
<keyword evidence="4" id="KW-1185">Reference proteome</keyword>
<evidence type="ECO:0000313" key="3">
    <source>
        <dbReference type="EMBL" id="PWG81799.1"/>
    </source>
</evidence>
<feature type="transmembrane region" description="Helical" evidence="2">
    <location>
        <begin position="151"/>
        <end position="170"/>
    </location>
</feature>
<feature type="transmembrane region" description="Helical" evidence="2">
    <location>
        <begin position="109"/>
        <end position="131"/>
    </location>
</feature>
<keyword evidence="2" id="KW-1133">Transmembrane helix</keyword>
<evidence type="ECO:0000313" key="4">
    <source>
        <dbReference type="Proteomes" id="UP000245647"/>
    </source>
</evidence>
<name>A0A2U2PKV6_9SPHI</name>
<sequence>MKKRKSIEEEVSKFQELNDKAISLEKKLDELISMLEESDLDSNTVSRLQDKLNQAFDSNRLTDTELEEFKRLDNQNVSRLEMADDLEVLLTRYKLDSNNTRSYAGTEKWAYISQFIIAVILVALGFAMIIMPAPPYFEMFTVFYFTPDDGVTLMDLISLLIIFTGVYLLFTSITKLNRR</sequence>
<dbReference type="EMBL" id="QEAS01000003">
    <property type="protein sequence ID" value="PWG81799.1"/>
    <property type="molecule type" value="Genomic_DNA"/>
</dbReference>
<organism evidence="3 4">
    <name type="scientific">Pararcticibacter amylolyticus</name>
    <dbReference type="NCBI Taxonomy" id="2173175"/>
    <lineage>
        <taxon>Bacteria</taxon>
        <taxon>Pseudomonadati</taxon>
        <taxon>Bacteroidota</taxon>
        <taxon>Sphingobacteriia</taxon>
        <taxon>Sphingobacteriales</taxon>
        <taxon>Sphingobacteriaceae</taxon>
        <taxon>Pararcticibacter</taxon>
    </lineage>
</organism>
<keyword evidence="1" id="KW-0175">Coiled coil</keyword>
<keyword evidence="2" id="KW-0812">Transmembrane</keyword>
<evidence type="ECO:0000256" key="2">
    <source>
        <dbReference type="SAM" id="Phobius"/>
    </source>
</evidence>